<dbReference type="AlphaFoldDB" id="A0A656Z6X1"/>
<dbReference type="CDD" id="cd05483">
    <property type="entry name" value="retropepsin_like_bacteria"/>
    <property type="match status" value="1"/>
</dbReference>
<sequence length="160" mass="16855">MTLAQKHVLAVVVWCALLGIAYLVMDSQIKPKVALVEAGASEIVIPRSRDGHFYVAGRIGDQPVSFMVDTGASSVAVSAAVARRLALPRGEPTRVETAGGKVAAEEVAGQQIAIGGIVVPNARVLILPGMAAEALLGQNVLRYLEVSQTERQMILRAKSD</sequence>
<dbReference type="GO" id="GO:0006508">
    <property type="term" value="P:proteolysis"/>
    <property type="evidence" value="ECO:0007669"/>
    <property type="project" value="InterPro"/>
</dbReference>
<dbReference type="InterPro" id="IPR034122">
    <property type="entry name" value="Retropepsin-like_bacterial"/>
</dbReference>
<dbReference type="Gene3D" id="2.40.70.10">
    <property type="entry name" value="Acid Proteases"/>
    <property type="match status" value="1"/>
</dbReference>
<dbReference type="NCBIfam" id="TIGR02281">
    <property type="entry name" value="clan_AA_DTGA"/>
    <property type="match status" value="1"/>
</dbReference>
<gene>
    <name evidence="1" type="ORF">ACY05_03270</name>
</gene>
<protein>
    <submittedName>
        <fullName evidence="1">Uncharacterized protein</fullName>
    </submittedName>
</protein>
<dbReference type="Pfam" id="PF13975">
    <property type="entry name" value="gag-asp_proteas"/>
    <property type="match status" value="1"/>
</dbReference>
<dbReference type="InterPro" id="IPR001969">
    <property type="entry name" value="Aspartic_peptidase_AS"/>
</dbReference>
<comment type="caution">
    <text evidence="1">The sequence shown here is derived from an EMBL/GenBank/DDBJ whole genome shotgun (WGS) entry which is preliminary data.</text>
</comment>
<proteinExistence type="predicted"/>
<evidence type="ECO:0000313" key="1">
    <source>
        <dbReference type="EMBL" id="KYC28897.1"/>
    </source>
</evidence>
<dbReference type="RefSeq" id="WP_083522886.1">
    <property type="nucleotide sequence ID" value="NZ_LFZK01000002.1"/>
</dbReference>
<evidence type="ECO:0000313" key="2">
    <source>
        <dbReference type="Proteomes" id="UP000243416"/>
    </source>
</evidence>
<dbReference type="GO" id="GO:0004190">
    <property type="term" value="F:aspartic-type endopeptidase activity"/>
    <property type="evidence" value="ECO:0007669"/>
    <property type="project" value="InterPro"/>
</dbReference>
<name>A0A656Z6X1_9PROT</name>
<dbReference type="InterPro" id="IPR011969">
    <property type="entry name" value="Clan_AA_Asp_peptidase_C"/>
</dbReference>
<dbReference type="SUPFAM" id="SSF50630">
    <property type="entry name" value="Acid proteases"/>
    <property type="match status" value="1"/>
</dbReference>
<dbReference type="EMBL" id="LFZK01000002">
    <property type="protein sequence ID" value="KYC28897.1"/>
    <property type="molecule type" value="Genomic_DNA"/>
</dbReference>
<dbReference type="PROSITE" id="PS00141">
    <property type="entry name" value="ASP_PROTEASE"/>
    <property type="match status" value="1"/>
</dbReference>
<reference evidence="1 2" key="1">
    <citation type="journal article" date="2016" name="ISME J.">
        <title>Integrated multi-omics analyses reveal the biochemical mechanisms and phylogenetic relevance of anaerobic androgen biodegradation in the environment.</title>
        <authorList>
            <person name="Yang F.C."/>
            <person name="Chen Y.L."/>
            <person name="Tang S.L."/>
            <person name="Yu C.P."/>
            <person name="Wang P.H."/>
            <person name="Ismail W."/>
            <person name="Wang C.H."/>
            <person name="Ding J.Y."/>
            <person name="Yang C.Y."/>
            <person name="Yang C.Y."/>
            <person name="Chiang Y.R."/>
        </authorList>
    </citation>
    <scope>NUCLEOTIDE SEQUENCE [LARGE SCALE GENOMIC DNA]</scope>
    <source>
        <strain evidence="1 2">DSM 13999</strain>
    </source>
</reference>
<organism evidence="1 2">
    <name type="scientific">Sterolibacterium denitrificans</name>
    <dbReference type="NCBI Taxonomy" id="157592"/>
    <lineage>
        <taxon>Bacteria</taxon>
        <taxon>Pseudomonadati</taxon>
        <taxon>Pseudomonadota</taxon>
        <taxon>Betaproteobacteria</taxon>
        <taxon>Nitrosomonadales</taxon>
        <taxon>Sterolibacteriaceae</taxon>
        <taxon>Sterolibacterium</taxon>
    </lineage>
</organism>
<keyword evidence="2" id="KW-1185">Reference proteome</keyword>
<dbReference type="InterPro" id="IPR021109">
    <property type="entry name" value="Peptidase_aspartic_dom_sf"/>
</dbReference>
<accession>A0A656Z6X1</accession>
<dbReference type="OrthoDB" id="185963at2"/>
<dbReference type="Proteomes" id="UP000243416">
    <property type="component" value="Unassembled WGS sequence"/>
</dbReference>